<protein>
    <submittedName>
        <fullName evidence="1">Uncharacterized protein</fullName>
    </submittedName>
</protein>
<evidence type="ECO:0000313" key="1">
    <source>
        <dbReference type="EMBL" id="GFQ89658.1"/>
    </source>
</evidence>
<organism evidence="1 2">
    <name type="scientific">Trichonephila clavata</name>
    <name type="common">Joro spider</name>
    <name type="synonym">Nephila clavata</name>
    <dbReference type="NCBI Taxonomy" id="2740835"/>
    <lineage>
        <taxon>Eukaryota</taxon>
        <taxon>Metazoa</taxon>
        <taxon>Ecdysozoa</taxon>
        <taxon>Arthropoda</taxon>
        <taxon>Chelicerata</taxon>
        <taxon>Arachnida</taxon>
        <taxon>Araneae</taxon>
        <taxon>Araneomorphae</taxon>
        <taxon>Entelegynae</taxon>
        <taxon>Araneoidea</taxon>
        <taxon>Nephilidae</taxon>
        <taxon>Trichonephila</taxon>
    </lineage>
</organism>
<comment type="caution">
    <text evidence="1">The sequence shown here is derived from an EMBL/GenBank/DDBJ whole genome shotgun (WGS) entry which is preliminary data.</text>
</comment>
<dbReference type="AlphaFoldDB" id="A0A8X6L0Z4"/>
<name>A0A8X6L0Z4_TRICU</name>
<accession>A0A8X6L0Z4</accession>
<dbReference type="EMBL" id="BMAO01033454">
    <property type="protein sequence ID" value="GFQ89658.1"/>
    <property type="molecule type" value="Genomic_DNA"/>
</dbReference>
<sequence length="249" mass="28601">MVPFLDDPVVNMLEQGYMSKDPIYDQNESDDECPPPKLARREETDILQDLRKALTETDNDSLNRELLETQKQYFIMYMEKLMHQIPMGKAVVETFRKNGQENNFMCMYAASKTIIQALMNVKQSKAIKSVVDMILGGACRYVHEKVVSPMLNNVVHHQNLKRAYQVYQSSVKTEENDAELEMRCLLHCIHEVLEREEQCVKLVHPFQAQMTQQMKAISEYVVALLVSVTDPKDDSGSNEIVLHSATAKE</sequence>
<proteinExistence type="predicted"/>
<dbReference type="Proteomes" id="UP000887116">
    <property type="component" value="Unassembled WGS sequence"/>
</dbReference>
<reference evidence="1" key="1">
    <citation type="submission" date="2020-07" db="EMBL/GenBank/DDBJ databases">
        <title>Multicomponent nature underlies the extraordinary mechanical properties of spider dragline silk.</title>
        <authorList>
            <person name="Kono N."/>
            <person name="Nakamura H."/>
            <person name="Mori M."/>
            <person name="Yoshida Y."/>
            <person name="Ohtoshi R."/>
            <person name="Malay A.D."/>
            <person name="Moran D.A.P."/>
            <person name="Tomita M."/>
            <person name="Numata K."/>
            <person name="Arakawa K."/>
        </authorList>
    </citation>
    <scope>NUCLEOTIDE SEQUENCE</scope>
</reference>
<evidence type="ECO:0000313" key="2">
    <source>
        <dbReference type="Proteomes" id="UP000887116"/>
    </source>
</evidence>
<keyword evidence="2" id="KW-1185">Reference proteome</keyword>
<gene>
    <name evidence="1" type="primary">AVEN_129684_1</name>
    <name evidence="1" type="ORF">TNCT_508111</name>
</gene>